<dbReference type="AlphaFoldDB" id="A0A0K0ENU0"/>
<proteinExistence type="predicted"/>
<reference evidence="2" key="1">
    <citation type="submission" date="2015-08" db="UniProtKB">
        <authorList>
            <consortium name="WormBaseParasite"/>
        </authorList>
    </citation>
    <scope>IDENTIFICATION</scope>
</reference>
<dbReference type="Proteomes" id="UP000035681">
    <property type="component" value="Unplaced"/>
</dbReference>
<sequence>METEHSSSGVLMQNELPIEKYGNINEDKIDIKYYIDNFNGTTRFTYKKIDKSDPTNEKCFEFVDFFDISPDDFIKSGIIDFVVSGIEKNEKIVDSTKNDSKINSIFDKLSITVEEEKIYEINNDNDINKSNISNVNSFKKLRNIPKITITNEKNEIKNCTTNNDKTNPICLNDKTIEYSSALANNIYNDAFNINTNISTNNSNVNILHKYSDLKEVPLSLYNNENINEAHYNNIKKDYSVPMNYDYQTNINNNIFMTNKKLKETNDSINNVEDKQKDRNIFLEKEKSSDYNYDTNNYNNLEQSEYTFDENYAKAMIRQHESFKDKKIFLPDEDKIKTVITLKDDGFSDILNVNHCIECILERTLQANPFYHAQPDRLSMRCSKCKPCSRHFQNDIDGNYKTKEETLNNKNHECVCQDICREIICPICEKKIPLCKNLEHEKDCIDKYSAPVEMPQISKSENNIKFLRSDSHEMIKLTNEKLNNTTFDKERQKNYTKQKKSWFKKLITCNSCKCGKRKIYNQS</sequence>
<evidence type="ECO:0000313" key="1">
    <source>
        <dbReference type="Proteomes" id="UP000035681"/>
    </source>
</evidence>
<evidence type="ECO:0000313" key="2">
    <source>
        <dbReference type="WBParaSite" id="SSTP_0001112700.1"/>
    </source>
</evidence>
<keyword evidence="1" id="KW-1185">Reference proteome</keyword>
<protein>
    <submittedName>
        <fullName evidence="2 3">TRAF-type domain-containing protein</fullName>
    </submittedName>
</protein>
<dbReference type="WBParaSite" id="SSTP_0001112700.1">
    <property type="protein sequence ID" value="SSTP_0001112700.1"/>
    <property type="gene ID" value="SSTP_0001112700"/>
</dbReference>
<organism evidence="2">
    <name type="scientific">Strongyloides stercoralis</name>
    <name type="common">Threadworm</name>
    <dbReference type="NCBI Taxonomy" id="6248"/>
    <lineage>
        <taxon>Eukaryota</taxon>
        <taxon>Metazoa</taxon>
        <taxon>Ecdysozoa</taxon>
        <taxon>Nematoda</taxon>
        <taxon>Chromadorea</taxon>
        <taxon>Rhabditida</taxon>
        <taxon>Tylenchina</taxon>
        <taxon>Panagrolaimomorpha</taxon>
        <taxon>Strongyloidoidea</taxon>
        <taxon>Strongyloididae</taxon>
        <taxon>Strongyloides</taxon>
    </lineage>
</organism>
<name>A0A0K0ENU0_STRER</name>
<dbReference type="WBParaSite" id="TCONS_00007831.p1">
    <property type="protein sequence ID" value="TCONS_00007831.p1"/>
    <property type="gene ID" value="XLOC_005844"/>
</dbReference>
<evidence type="ECO:0000313" key="3">
    <source>
        <dbReference type="WBParaSite" id="TCONS_00007831.p1"/>
    </source>
</evidence>
<accession>A0A0K0ENU0</accession>